<dbReference type="EMBL" id="LAZR01023012">
    <property type="protein sequence ID" value="KKL79952.1"/>
    <property type="molecule type" value="Genomic_DNA"/>
</dbReference>
<organism evidence="1">
    <name type="scientific">marine sediment metagenome</name>
    <dbReference type="NCBI Taxonomy" id="412755"/>
    <lineage>
        <taxon>unclassified sequences</taxon>
        <taxon>metagenomes</taxon>
        <taxon>ecological metagenomes</taxon>
    </lineage>
</organism>
<proteinExistence type="predicted"/>
<comment type="caution">
    <text evidence="1">The sequence shown here is derived from an EMBL/GenBank/DDBJ whole genome shotgun (WGS) entry which is preliminary data.</text>
</comment>
<reference evidence="1" key="1">
    <citation type="journal article" date="2015" name="Nature">
        <title>Complex archaea that bridge the gap between prokaryotes and eukaryotes.</title>
        <authorList>
            <person name="Spang A."/>
            <person name="Saw J.H."/>
            <person name="Jorgensen S.L."/>
            <person name="Zaremba-Niedzwiedzka K."/>
            <person name="Martijn J."/>
            <person name="Lind A.E."/>
            <person name="van Eijk R."/>
            <person name="Schleper C."/>
            <person name="Guy L."/>
            <person name="Ettema T.J."/>
        </authorList>
    </citation>
    <scope>NUCLEOTIDE SEQUENCE</scope>
</reference>
<dbReference type="AlphaFoldDB" id="A0A0F9HXT8"/>
<name>A0A0F9HXT8_9ZZZZ</name>
<feature type="non-terminal residue" evidence="1">
    <location>
        <position position="128"/>
    </location>
</feature>
<gene>
    <name evidence="1" type="ORF">LCGC14_2009650</name>
</gene>
<sequence>MTGFGKSIFCRCGNKFNNEAIATIGDASGLQPSAADGNFYFRLFNTATNDETTVGTEASYSGYDKITVPRTTGGFTVTVSVLTNATLLEFGECTSGPETLRYWGLFTDATIKTEAYRLYWGQLPTDLS</sequence>
<accession>A0A0F9HXT8</accession>
<evidence type="ECO:0000313" key="1">
    <source>
        <dbReference type="EMBL" id="KKL79952.1"/>
    </source>
</evidence>
<protein>
    <submittedName>
        <fullName evidence="1">Uncharacterized protein</fullName>
    </submittedName>
</protein>